<dbReference type="AlphaFoldDB" id="A0A4P9ZQ42"/>
<dbReference type="PANTHER" id="PTHR16121">
    <property type="entry name" value="CAP-SPECIFIC MRNA (NUCLEOSIDE-2'-O-)-METHYLTRANSFERASE 1-RELATED"/>
    <property type="match status" value="1"/>
</dbReference>
<gene>
    <name evidence="4" type="ORF">BJ085DRAFT_35908</name>
</gene>
<name>A0A4P9ZQ42_9FUNG</name>
<dbReference type="EC" id="2.1.1.57" evidence="1"/>
<dbReference type="Gene3D" id="3.40.50.12760">
    <property type="match status" value="1"/>
</dbReference>
<dbReference type="Proteomes" id="UP000268162">
    <property type="component" value="Unassembled WGS sequence"/>
</dbReference>
<reference evidence="5" key="1">
    <citation type="journal article" date="2018" name="Nat. Microbiol.">
        <title>Leveraging single-cell genomics to expand the fungal tree of life.</title>
        <authorList>
            <person name="Ahrendt S.R."/>
            <person name="Quandt C.A."/>
            <person name="Ciobanu D."/>
            <person name="Clum A."/>
            <person name="Salamov A."/>
            <person name="Andreopoulos B."/>
            <person name="Cheng J.F."/>
            <person name="Woyke T."/>
            <person name="Pelin A."/>
            <person name="Henrissat B."/>
            <person name="Reynolds N.K."/>
            <person name="Benny G.L."/>
            <person name="Smith M.E."/>
            <person name="James T.Y."/>
            <person name="Grigoriev I.V."/>
        </authorList>
    </citation>
    <scope>NUCLEOTIDE SEQUENCE [LARGE SCALE GENOMIC DNA]</scope>
    <source>
        <strain evidence="5">RSA 468</strain>
    </source>
</reference>
<keyword evidence="1" id="KW-0507">mRNA processing</keyword>
<keyword evidence="1" id="KW-0808">Transferase</keyword>
<feature type="region of interest" description="Disordered" evidence="2">
    <location>
        <begin position="32"/>
        <end position="55"/>
    </location>
</feature>
<dbReference type="Pfam" id="PF01728">
    <property type="entry name" value="FtsJ"/>
    <property type="match status" value="1"/>
</dbReference>
<dbReference type="InterPro" id="IPR050851">
    <property type="entry name" value="mRNA_Cap_2O-Ribose_MeTrfase"/>
</dbReference>
<evidence type="ECO:0000313" key="4">
    <source>
        <dbReference type="EMBL" id="RKP35493.1"/>
    </source>
</evidence>
<keyword evidence="1" id="KW-0506">mRNA capping</keyword>
<comment type="catalytic activity">
    <reaction evidence="1">
        <text>a 5'-end (N(7)-methyl 5'-triphosphoguanosine)-ribonucleoside in mRNA + S-adenosyl-L-methionine = a 5'-end (N(7)-methyl 5'-triphosphoguanosine)-(2'-O-methyl-ribonucleoside) in mRNA + S-adenosyl-L-homocysteine + H(+)</text>
        <dbReference type="Rhea" id="RHEA:67020"/>
        <dbReference type="Rhea" id="RHEA-COMP:17167"/>
        <dbReference type="Rhea" id="RHEA-COMP:17168"/>
        <dbReference type="ChEBI" id="CHEBI:15378"/>
        <dbReference type="ChEBI" id="CHEBI:57856"/>
        <dbReference type="ChEBI" id="CHEBI:59789"/>
        <dbReference type="ChEBI" id="CHEBI:156461"/>
        <dbReference type="ChEBI" id="CHEBI:167609"/>
        <dbReference type="EC" id="2.1.1.57"/>
    </reaction>
</comment>
<protein>
    <recommendedName>
        <fullName evidence="1">Cap-specific mRNA (nucleoside-2'-O-)-methyltransferase 1</fullName>
        <ecNumber evidence="1">2.1.1.57</ecNumber>
    </recommendedName>
    <alternativeName>
        <fullName evidence="1">Cap1 2'O-ribose methyltransferase 1</fullName>
    </alternativeName>
</protein>
<keyword evidence="1" id="KW-0539">Nucleus</keyword>
<organism evidence="4 5">
    <name type="scientific">Dimargaris cristalligena</name>
    <dbReference type="NCBI Taxonomy" id="215637"/>
    <lineage>
        <taxon>Eukaryota</taxon>
        <taxon>Fungi</taxon>
        <taxon>Fungi incertae sedis</taxon>
        <taxon>Zoopagomycota</taxon>
        <taxon>Kickxellomycotina</taxon>
        <taxon>Dimargaritomycetes</taxon>
        <taxon>Dimargaritales</taxon>
        <taxon>Dimargaritaceae</taxon>
        <taxon>Dimargaris</taxon>
    </lineage>
</organism>
<dbReference type="GO" id="GO:0004483">
    <property type="term" value="F:methyltransferase cap1 activity"/>
    <property type="evidence" value="ECO:0007669"/>
    <property type="project" value="UniProtKB-UniRule"/>
</dbReference>
<sequence>MATELYALDDEEYQNTPLVSPIPPPSLFTVPPRTQRPWQDRAGPQPMANAPSGPPIPVGPSVEDIMGPPIGTGLRSHVPNPILLQQRPRWAQLIWTGSDSDIPPFATDSYCDPDLRDCVAAAEAKLKTLDPARVRQGQQLENPCGAVGRTVFVGREAVELAAVDSLVGLITHGHIPGDSQFFFLDLYDADAGAFADYVLWRKYPSRIRTYGWGMGPRTLNPAVPERFYTRNTASTNYSAMRSQDDDMRLSDVSTLHQKVTDKTRGQGVHLVLGSLADRSLADPNAYNTALLYQLAIMFRMLRKGGHVIFKINQLDSPLAISALFILYRYFEEIHLIKPPPGAPYGPFRYLVCRNLRVPKASIHDLFEEALGQIHEQGASNSHSDTGALLLVMPEELKADETFTSFVESANNNHTMAQFKSLQRVTKFVTQNEPIPQKYEIPAVIAKCLDIWRLPVPRIDDEATMAKLAVLRSEATLAKGEVVF</sequence>
<evidence type="ECO:0000256" key="2">
    <source>
        <dbReference type="SAM" id="MobiDB-lite"/>
    </source>
</evidence>
<dbReference type="STRING" id="215637.A0A4P9ZQ42"/>
<dbReference type="InterPro" id="IPR029063">
    <property type="entry name" value="SAM-dependent_MTases_sf"/>
</dbReference>
<dbReference type="GO" id="GO:0006370">
    <property type="term" value="P:7-methylguanosine mRNA capping"/>
    <property type="evidence" value="ECO:0007669"/>
    <property type="project" value="UniProtKB-UniRule"/>
</dbReference>
<dbReference type="PANTHER" id="PTHR16121:SF0">
    <property type="entry name" value="CAP-SPECIFIC MRNA (NUCLEOSIDE-2'-O-)-METHYLTRANSFERASE 1"/>
    <property type="match status" value="1"/>
</dbReference>
<dbReference type="GO" id="GO:0005634">
    <property type="term" value="C:nucleus"/>
    <property type="evidence" value="ECO:0007669"/>
    <property type="project" value="UniProtKB-SubCell"/>
</dbReference>
<dbReference type="GO" id="GO:0032259">
    <property type="term" value="P:methylation"/>
    <property type="evidence" value="ECO:0007669"/>
    <property type="project" value="UniProtKB-KW"/>
</dbReference>
<dbReference type="GO" id="GO:0005737">
    <property type="term" value="C:cytoplasm"/>
    <property type="evidence" value="ECO:0007669"/>
    <property type="project" value="TreeGrafter"/>
</dbReference>
<keyword evidence="1" id="KW-0949">S-adenosyl-L-methionine</keyword>
<dbReference type="InterPro" id="IPR002877">
    <property type="entry name" value="RNA_MeTrfase_FtsJ_dom"/>
</dbReference>
<dbReference type="GO" id="GO:0003676">
    <property type="term" value="F:nucleic acid binding"/>
    <property type="evidence" value="ECO:0007669"/>
    <property type="project" value="UniProtKB-UniRule"/>
</dbReference>
<comment type="function">
    <text evidence="1">S-adenosyl-L-methionine-dependent methyltransferase that mediates RNA cap1 2'-O-ribose methylation to the 5'-cap structure of RNAs. Methylates the ribose of the first nucleotide of a m(7)GpppG-capped mRNA to produce m(7)GpppNmp (cap1).</text>
</comment>
<evidence type="ECO:0000259" key="3">
    <source>
        <dbReference type="Pfam" id="PF01728"/>
    </source>
</evidence>
<accession>A0A4P9ZQ42</accession>
<proteinExistence type="predicted"/>
<keyword evidence="1" id="KW-0489">Methyltransferase</keyword>
<dbReference type="GO" id="GO:0016556">
    <property type="term" value="P:mRNA modification"/>
    <property type="evidence" value="ECO:0007669"/>
    <property type="project" value="UniProtKB-UniRule"/>
</dbReference>
<comment type="subcellular location">
    <subcellularLocation>
        <location evidence="1">Nucleus</location>
    </subcellularLocation>
</comment>
<feature type="domain" description="Ribosomal RNA methyltransferase FtsJ" evidence="3">
    <location>
        <begin position="153"/>
        <end position="354"/>
    </location>
</feature>
<evidence type="ECO:0000256" key="1">
    <source>
        <dbReference type="RuleBase" id="RU368012"/>
    </source>
</evidence>
<evidence type="ECO:0000313" key="5">
    <source>
        <dbReference type="Proteomes" id="UP000268162"/>
    </source>
</evidence>
<dbReference type="SUPFAM" id="SSF53335">
    <property type="entry name" value="S-adenosyl-L-methionine-dependent methyltransferases"/>
    <property type="match status" value="1"/>
</dbReference>
<dbReference type="EMBL" id="ML002856">
    <property type="protein sequence ID" value="RKP35493.1"/>
    <property type="molecule type" value="Genomic_DNA"/>
</dbReference>
<keyword evidence="5" id="KW-1185">Reference proteome</keyword>